<evidence type="ECO:0000313" key="1">
    <source>
        <dbReference type="EMBL" id="MFC4492283.1"/>
    </source>
</evidence>
<gene>
    <name evidence="1" type="ORF">ACFO0R_21960</name>
</gene>
<name>A0ABV9A0X1_9NEIS</name>
<dbReference type="RefSeq" id="WP_231462879.1">
    <property type="nucleotide sequence ID" value="NZ_JAJOHW010000088.1"/>
</dbReference>
<keyword evidence="2" id="KW-1185">Reference proteome</keyword>
<organism evidence="1 2">
    <name type="scientific">Chromobacterium aquaticum</name>
    <dbReference type="NCBI Taxonomy" id="467180"/>
    <lineage>
        <taxon>Bacteria</taxon>
        <taxon>Pseudomonadati</taxon>
        <taxon>Pseudomonadota</taxon>
        <taxon>Betaproteobacteria</taxon>
        <taxon>Neisseriales</taxon>
        <taxon>Chromobacteriaceae</taxon>
        <taxon>Chromobacterium</taxon>
    </lineage>
</organism>
<sequence>MDLLFFYHSNVIFLGELQIHVMRRERGLAERESIANGIPAMFLFALQPWPKHVPPGSLAEWA</sequence>
<dbReference type="EMBL" id="JBHSEK010000024">
    <property type="protein sequence ID" value="MFC4492283.1"/>
    <property type="molecule type" value="Genomic_DNA"/>
</dbReference>
<comment type="caution">
    <text evidence="1">The sequence shown here is derived from an EMBL/GenBank/DDBJ whole genome shotgun (WGS) entry which is preliminary data.</text>
</comment>
<accession>A0ABV9A0X1</accession>
<protein>
    <submittedName>
        <fullName evidence="1">Uncharacterized protein</fullName>
    </submittedName>
</protein>
<evidence type="ECO:0000313" key="2">
    <source>
        <dbReference type="Proteomes" id="UP001595999"/>
    </source>
</evidence>
<proteinExistence type="predicted"/>
<reference evidence="2" key="1">
    <citation type="journal article" date="2019" name="Int. J. Syst. Evol. Microbiol.">
        <title>The Global Catalogue of Microorganisms (GCM) 10K type strain sequencing project: providing services to taxonomists for standard genome sequencing and annotation.</title>
        <authorList>
            <consortium name="The Broad Institute Genomics Platform"/>
            <consortium name="The Broad Institute Genome Sequencing Center for Infectious Disease"/>
            <person name="Wu L."/>
            <person name="Ma J."/>
        </authorList>
    </citation>
    <scope>NUCLEOTIDE SEQUENCE [LARGE SCALE GENOMIC DNA]</scope>
    <source>
        <strain evidence="2">CGMCC 4.7608</strain>
    </source>
</reference>
<dbReference type="Proteomes" id="UP001595999">
    <property type="component" value="Unassembled WGS sequence"/>
</dbReference>